<name>C0EJJ0_NEIFL</name>
<dbReference type="AlphaFoldDB" id="C0EJJ0"/>
<accession>C0EJJ0</accession>
<comment type="caution">
    <text evidence="1">The sequence shown here is derived from an EMBL/GenBank/DDBJ whole genome shotgun (WGS) entry which is preliminary data.</text>
</comment>
<evidence type="ECO:0000313" key="1">
    <source>
        <dbReference type="EMBL" id="EEG34772.1"/>
    </source>
</evidence>
<dbReference type="EMBL" id="ACEN01000004">
    <property type="protein sequence ID" value="EEG34772.1"/>
    <property type="molecule type" value="Genomic_DNA"/>
</dbReference>
<evidence type="ECO:0000313" key="2">
    <source>
        <dbReference type="Proteomes" id="UP000004457"/>
    </source>
</evidence>
<gene>
    <name evidence="1" type="ORF">NEIFLAOT_00078</name>
</gene>
<keyword evidence="2" id="KW-1185">Reference proteome</keyword>
<dbReference type="Proteomes" id="UP000004457">
    <property type="component" value="Unassembled WGS sequence"/>
</dbReference>
<sequence>MVGIELGHSGIYQVNRPSEKLQTACLFFKPYDNCFTLTSIYPL</sequence>
<organism evidence="1 2">
    <name type="scientific">Neisseria flavescens NRL30031/H210</name>
    <dbReference type="NCBI Taxonomy" id="546264"/>
    <lineage>
        <taxon>Bacteria</taxon>
        <taxon>Pseudomonadati</taxon>
        <taxon>Pseudomonadota</taxon>
        <taxon>Betaproteobacteria</taxon>
        <taxon>Neisseriales</taxon>
        <taxon>Neisseriaceae</taxon>
        <taxon>Neisseria</taxon>
    </lineage>
</organism>
<protein>
    <submittedName>
        <fullName evidence="1">Uncharacterized protein</fullName>
    </submittedName>
</protein>
<reference evidence="1 2" key="1">
    <citation type="submission" date="2009-01" db="EMBL/GenBank/DDBJ databases">
        <authorList>
            <person name="Fulton L."/>
            <person name="Clifton S."/>
            <person name="Chinwalla A.T."/>
            <person name="Mitreva M."/>
            <person name="Sodergren E."/>
            <person name="Weinstock G."/>
            <person name="Clifton S."/>
            <person name="Dooling D.J."/>
            <person name="Fulton B."/>
            <person name="Minx P."/>
            <person name="Pepin K.H."/>
            <person name="Johnson M."/>
            <person name="Bhonagiri V."/>
            <person name="Nash W.E."/>
            <person name="Mardis E.R."/>
            <person name="Wilson R.K."/>
        </authorList>
    </citation>
    <scope>NUCLEOTIDE SEQUENCE [LARGE SCALE GENOMIC DNA]</scope>
    <source>
        <strain evidence="1 2">NRL30031/H210</strain>
    </source>
</reference>
<proteinExistence type="predicted"/>